<feature type="binding site" evidence="16">
    <location>
        <position position="243"/>
    </location>
    <ligand>
        <name>Mg(2+)</name>
        <dbReference type="ChEBI" id="CHEBI:18420"/>
        <label>1</label>
    </ligand>
</feature>
<feature type="binding site" evidence="16">
    <location>
        <position position="194"/>
    </location>
    <ligand>
        <name>Mg(2+)</name>
        <dbReference type="ChEBI" id="CHEBI:18420"/>
        <label>1</label>
    </ligand>
</feature>
<keyword evidence="9 15" id="KW-0067">ATP-binding</keyword>
<dbReference type="Proteomes" id="UP000184342">
    <property type="component" value="Unassembled WGS sequence"/>
</dbReference>
<comment type="similarity">
    <text evidence="2 17 18">Belongs to the glutamine synthetase family.</text>
</comment>
<dbReference type="InterPro" id="IPR004809">
    <property type="entry name" value="Gln_synth_I"/>
</dbReference>
<evidence type="ECO:0000259" key="19">
    <source>
        <dbReference type="PROSITE" id="PS51986"/>
    </source>
</evidence>
<comment type="subcellular location">
    <subcellularLocation>
        <location evidence="1">Cytoplasm</location>
    </subcellularLocation>
</comment>
<dbReference type="GO" id="GO:0006542">
    <property type="term" value="P:glutamine biosynthetic process"/>
    <property type="evidence" value="ECO:0007669"/>
    <property type="project" value="InterPro"/>
</dbReference>
<dbReference type="SUPFAM" id="SSF55931">
    <property type="entry name" value="Glutamine synthetase/guanido kinase"/>
    <property type="match status" value="1"/>
</dbReference>
<dbReference type="AlphaFoldDB" id="A0A1M6H794"/>
<dbReference type="GO" id="GO:0004356">
    <property type="term" value="F:glutamine synthetase activity"/>
    <property type="evidence" value="ECO:0007669"/>
    <property type="project" value="UniProtKB-EC"/>
</dbReference>
<dbReference type="NCBIfam" id="TIGR00653">
    <property type="entry name" value="GlnA"/>
    <property type="match status" value="1"/>
</dbReference>
<dbReference type="RefSeq" id="WP_073993715.1">
    <property type="nucleotide sequence ID" value="NZ_FQYT01000014.1"/>
</dbReference>
<feature type="binding site" evidence="16">
    <location>
        <position position="331"/>
    </location>
    <ligand>
        <name>Mg(2+)</name>
        <dbReference type="ChEBI" id="CHEBI:18420"/>
        <label>1</label>
    </ligand>
</feature>
<feature type="binding site" evidence="14">
    <location>
        <position position="296"/>
    </location>
    <ligand>
        <name>L-glutamate</name>
        <dbReference type="ChEBI" id="CHEBI:29985"/>
    </ligand>
</feature>
<dbReference type="EC" id="6.3.1.2" evidence="3"/>
<evidence type="ECO:0000256" key="13">
    <source>
        <dbReference type="ARBA" id="ARBA00049436"/>
    </source>
</evidence>
<keyword evidence="10 16" id="KW-0460">Magnesium</keyword>
<evidence type="ECO:0000259" key="20">
    <source>
        <dbReference type="PROSITE" id="PS51987"/>
    </source>
</evidence>
<feature type="binding site" evidence="15">
    <location>
        <begin position="197"/>
        <end position="199"/>
    </location>
    <ligand>
        <name>ATP</name>
        <dbReference type="ChEBI" id="CHEBI:30616"/>
    </ligand>
</feature>
<feature type="binding site" evidence="15">
    <location>
        <position position="314"/>
    </location>
    <ligand>
        <name>ATP</name>
        <dbReference type="ChEBI" id="CHEBI:30616"/>
    </ligand>
</feature>
<feature type="binding site" evidence="15">
    <location>
        <position position="182"/>
    </location>
    <ligand>
        <name>ATP</name>
        <dbReference type="ChEBI" id="CHEBI:30616"/>
    </ligand>
</feature>
<reference evidence="21 22" key="1">
    <citation type="submission" date="2016-11" db="EMBL/GenBank/DDBJ databases">
        <authorList>
            <person name="Jaros S."/>
            <person name="Januszkiewicz K."/>
            <person name="Wedrychowicz H."/>
        </authorList>
    </citation>
    <scope>NUCLEOTIDE SEQUENCE [LARGE SCALE GENOMIC DNA]</scope>
    <source>
        <strain evidence="21 22">DSM 15970</strain>
    </source>
</reference>
<evidence type="ECO:0000313" key="22">
    <source>
        <dbReference type="Proteomes" id="UP000184342"/>
    </source>
</evidence>
<feature type="binding site" evidence="14">
    <location>
        <position position="302"/>
    </location>
    <ligand>
        <name>L-glutamate</name>
        <dbReference type="ChEBI" id="CHEBI:29985"/>
    </ligand>
</feature>
<dbReference type="InterPro" id="IPR014746">
    <property type="entry name" value="Gln_synth/guanido_kin_cat_dom"/>
</dbReference>
<keyword evidence="5" id="KW-0963">Cytoplasm</keyword>
<organism evidence="21 22">
    <name type="scientific">Parasporobacterium paucivorans DSM 15970</name>
    <dbReference type="NCBI Taxonomy" id="1122934"/>
    <lineage>
        <taxon>Bacteria</taxon>
        <taxon>Bacillati</taxon>
        <taxon>Bacillota</taxon>
        <taxon>Clostridia</taxon>
        <taxon>Lachnospirales</taxon>
        <taxon>Lachnospiraceae</taxon>
        <taxon>Parasporobacterium</taxon>
    </lineage>
</organism>
<evidence type="ECO:0000256" key="11">
    <source>
        <dbReference type="ARBA" id="ARBA00030136"/>
    </source>
</evidence>
<evidence type="ECO:0000256" key="16">
    <source>
        <dbReference type="PIRSR" id="PIRSR604809-3"/>
    </source>
</evidence>
<dbReference type="PROSITE" id="PS51987">
    <property type="entry name" value="GS_CATALYTIC"/>
    <property type="match status" value="1"/>
</dbReference>
<sequence length="442" mass="50133">MEYTKQEIIRLVEEEDVEFIRLQFTDMFGTLKNVAITSSQLEKALDNKCMFDGSSIEGFVRIEESDMYLYPDLKSFTIFPWKPQQGKVARLICDVYKADRTPFEGDPRYILRRAINEASEMGYTFNVGPECEFFLFNTDNNGAPTTESFDMAGYFDLGPVDLGEEVRRDMVLNLEEMGFEIEASHHEVAPAQHEIDFKYEEAMHTADNIMTFKLAVKSIAKRHGMCATFMPKPKFGVCGSGMHINMSLFKDGKNAFEDSSDRHGLSKIAYHFIAGIMEHMKGMTAITNPLVNSYKRLVPGFEAPTYIAWSATNRSPLIRIPAAHGSSTRIELRCPDPTGNPYLVLAVCLAAGLDGIKRELTPKGEVCCNIFELTEEEQKELGIESLPCNLMDAITEMEKSEFVQEVLGNHTGTKYLKAKKKEWQEYITQVSGWEIDQYLSKY</sequence>
<dbReference type="GO" id="GO:0005737">
    <property type="term" value="C:cytoplasm"/>
    <property type="evidence" value="ECO:0007669"/>
    <property type="project" value="UniProtKB-SubCell"/>
</dbReference>
<dbReference type="InterPro" id="IPR008146">
    <property type="entry name" value="Gln_synth_cat_dom"/>
</dbReference>
<evidence type="ECO:0000256" key="7">
    <source>
        <dbReference type="ARBA" id="ARBA00022723"/>
    </source>
</evidence>
<evidence type="ECO:0000256" key="9">
    <source>
        <dbReference type="ARBA" id="ARBA00022840"/>
    </source>
</evidence>
<feature type="binding site" evidence="16">
    <location>
        <position position="187"/>
    </location>
    <ligand>
        <name>Mg(2+)</name>
        <dbReference type="ChEBI" id="CHEBI:18420"/>
        <label>1</label>
    </ligand>
</feature>
<dbReference type="Gene3D" id="3.30.590.10">
    <property type="entry name" value="Glutamine synthetase/guanido kinase, catalytic domain"/>
    <property type="match status" value="1"/>
</dbReference>
<keyword evidence="6" id="KW-0436">Ligase</keyword>
<evidence type="ECO:0000256" key="5">
    <source>
        <dbReference type="ARBA" id="ARBA00022490"/>
    </source>
</evidence>
<feature type="binding site" evidence="16">
    <location>
        <position position="130"/>
    </location>
    <ligand>
        <name>Mg(2+)</name>
        <dbReference type="ChEBI" id="CHEBI:18420"/>
        <label>1</label>
    </ligand>
</feature>
<dbReference type="Pfam" id="PF00120">
    <property type="entry name" value="Gln-synt_C"/>
    <property type="match status" value="1"/>
</dbReference>
<name>A0A1M6H794_9FIRM</name>
<dbReference type="PANTHER" id="PTHR43785:SF12">
    <property type="entry name" value="TYPE-1 GLUTAMINE SYNTHETASE 2"/>
    <property type="match status" value="1"/>
</dbReference>
<dbReference type="Gene3D" id="3.10.20.70">
    <property type="entry name" value="Glutamine synthetase, N-terminal domain"/>
    <property type="match status" value="1"/>
</dbReference>
<evidence type="ECO:0000256" key="2">
    <source>
        <dbReference type="ARBA" id="ARBA00009897"/>
    </source>
</evidence>
<evidence type="ECO:0000256" key="18">
    <source>
        <dbReference type="RuleBase" id="RU000384"/>
    </source>
</evidence>
<evidence type="ECO:0000256" key="15">
    <source>
        <dbReference type="PIRSR" id="PIRSR604809-2"/>
    </source>
</evidence>
<dbReference type="OrthoDB" id="9807095at2"/>
<dbReference type="SMART" id="SM01230">
    <property type="entry name" value="Gln-synt_C"/>
    <property type="match status" value="1"/>
</dbReference>
<feature type="binding site" evidence="16">
    <location>
        <position position="132"/>
    </location>
    <ligand>
        <name>Mg(2+)</name>
        <dbReference type="ChEBI" id="CHEBI:18420"/>
        <label>1</label>
    </ligand>
</feature>
<gene>
    <name evidence="21" type="ORF">SAMN02745691_01473</name>
</gene>
<dbReference type="InterPro" id="IPR008147">
    <property type="entry name" value="Gln_synt_N"/>
</dbReference>
<evidence type="ECO:0000256" key="4">
    <source>
        <dbReference type="ARBA" id="ARBA00021364"/>
    </source>
</evidence>
<dbReference type="FunFam" id="3.10.20.70:FF:000005">
    <property type="entry name" value="Glutamine synthetase"/>
    <property type="match status" value="1"/>
</dbReference>
<dbReference type="GO" id="GO:0046872">
    <property type="term" value="F:metal ion binding"/>
    <property type="evidence" value="ECO:0007669"/>
    <property type="project" value="UniProtKB-KW"/>
</dbReference>
<dbReference type="GO" id="GO:0005524">
    <property type="term" value="F:ATP binding"/>
    <property type="evidence" value="ECO:0007669"/>
    <property type="project" value="UniProtKB-KW"/>
</dbReference>
<evidence type="ECO:0000256" key="17">
    <source>
        <dbReference type="PROSITE-ProRule" id="PRU01330"/>
    </source>
</evidence>
<dbReference type="PROSITE" id="PS00180">
    <property type="entry name" value="GLNA_1"/>
    <property type="match status" value="1"/>
</dbReference>
<evidence type="ECO:0000256" key="14">
    <source>
        <dbReference type="PIRSR" id="PIRSR604809-1"/>
    </source>
</evidence>
<protein>
    <recommendedName>
        <fullName evidence="4">Glutamine synthetase</fullName>
        <ecNumber evidence="3">6.3.1.2</ecNumber>
    </recommendedName>
    <alternativeName>
        <fullName evidence="12">Glutamate--ammonia ligase</fullName>
    </alternativeName>
    <alternativeName>
        <fullName evidence="11">Glutamine synthetase I alpha</fullName>
    </alternativeName>
</protein>
<evidence type="ECO:0000256" key="8">
    <source>
        <dbReference type="ARBA" id="ARBA00022741"/>
    </source>
</evidence>
<evidence type="ECO:0000313" key="21">
    <source>
        <dbReference type="EMBL" id="SHJ18014.1"/>
    </source>
</evidence>
<keyword evidence="7 16" id="KW-0479">Metal-binding</keyword>
<evidence type="ECO:0000256" key="3">
    <source>
        <dbReference type="ARBA" id="ARBA00012937"/>
    </source>
</evidence>
<evidence type="ECO:0000256" key="10">
    <source>
        <dbReference type="ARBA" id="ARBA00022842"/>
    </source>
</evidence>
<comment type="catalytic activity">
    <reaction evidence="13">
        <text>L-glutamate + NH4(+) + ATP = L-glutamine + ADP + phosphate + H(+)</text>
        <dbReference type="Rhea" id="RHEA:16169"/>
        <dbReference type="ChEBI" id="CHEBI:15378"/>
        <dbReference type="ChEBI" id="CHEBI:28938"/>
        <dbReference type="ChEBI" id="CHEBI:29985"/>
        <dbReference type="ChEBI" id="CHEBI:30616"/>
        <dbReference type="ChEBI" id="CHEBI:43474"/>
        <dbReference type="ChEBI" id="CHEBI:58359"/>
        <dbReference type="ChEBI" id="CHEBI:456216"/>
        <dbReference type="EC" id="6.3.1.2"/>
    </reaction>
</comment>
<feature type="domain" description="GS beta-grasp" evidence="19">
    <location>
        <begin position="15"/>
        <end position="100"/>
    </location>
</feature>
<dbReference type="Pfam" id="PF03951">
    <property type="entry name" value="Gln-synt_N"/>
    <property type="match status" value="1"/>
</dbReference>
<proteinExistence type="inferred from homology"/>
<evidence type="ECO:0000256" key="12">
    <source>
        <dbReference type="ARBA" id="ARBA00030668"/>
    </source>
</evidence>
<keyword evidence="8 15" id="KW-0547">Nucleotide-binding</keyword>
<keyword evidence="22" id="KW-1185">Reference proteome</keyword>
<dbReference type="PANTHER" id="PTHR43785">
    <property type="entry name" value="GAMMA-GLUTAMYLPUTRESCINE SYNTHETASE"/>
    <property type="match status" value="1"/>
</dbReference>
<feature type="domain" description="GS catalytic" evidence="20">
    <location>
        <begin position="107"/>
        <end position="442"/>
    </location>
</feature>
<dbReference type="STRING" id="1122934.SAMN02745691_01473"/>
<evidence type="ECO:0000256" key="1">
    <source>
        <dbReference type="ARBA" id="ARBA00004496"/>
    </source>
</evidence>
<feature type="binding site" evidence="14">
    <location>
        <position position="333"/>
    </location>
    <ligand>
        <name>L-glutamate</name>
        <dbReference type="ChEBI" id="CHEBI:29985"/>
    </ligand>
</feature>
<evidence type="ECO:0000256" key="6">
    <source>
        <dbReference type="ARBA" id="ARBA00022598"/>
    </source>
</evidence>
<dbReference type="EMBL" id="FQYT01000014">
    <property type="protein sequence ID" value="SHJ18014.1"/>
    <property type="molecule type" value="Genomic_DNA"/>
</dbReference>
<dbReference type="PROSITE" id="PS51986">
    <property type="entry name" value="GS_BETA_GRASP"/>
    <property type="match status" value="1"/>
</dbReference>
<feature type="binding site" evidence="14">
    <location>
        <position position="314"/>
    </location>
    <ligand>
        <name>L-glutamate</name>
        <dbReference type="ChEBI" id="CHEBI:29985"/>
    </ligand>
</feature>
<comment type="cofactor">
    <cofactor evidence="16">
        <name>Mg(2+)</name>
        <dbReference type="ChEBI" id="CHEBI:18420"/>
    </cofactor>
    <text evidence="16">Binds 2 Mg(2+) ions per subunit.</text>
</comment>
<dbReference type="FunFam" id="3.30.590.10:FF:000003">
    <property type="entry name" value="Glutamine synthetase 2"/>
    <property type="match status" value="1"/>
</dbReference>
<dbReference type="InterPro" id="IPR027302">
    <property type="entry name" value="Gln_synth_N_conserv_site"/>
</dbReference>
<accession>A0A1M6H794</accession>
<dbReference type="InterPro" id="IPR036651">
    <property type="entry name" value="Gln_synt_N_sf"/>
</dbReference>
<dbReference type="SUPFAM" id="SSF54368">
    <property type="entry name" value="Glutamine synthetase, N-terminal domain"/>
    <property type="match status" value="1"/>
</dbReference>